<evidence type="ECO:0000313" key="3">
    <source>
        <dbReference type="EMBL" id="NOU98027.1"/>
    </source>
</evidence>
<proteinExistence type="predicted"/>
<comment type="caution">
    <text evidence="3">The sequence shown here is derived from an EMBL/GenBank/DDBJ whole genome shotgun (WGS) entry which is preliminary data.</text>
</comment>
<dbReference type="SUPFAM" id="SSF51658">
    <property type="entry name" value="Xylose isomerase-like"/>
    <property type="match status" value="1"/>
</dbReference>
<dbReference type="InterPro" id="IPR050417">
    <property type="entry name" value="Sugar_Epim/Isomerase"/>
</dbReference>
<dbReference type="RefSeq" id="WP_171656277.1">
    <property type="nucleotide sequence ID" value="NZ_WHOD01000128.1"/>
</dbReference>
<accession>A0A972H231</accession>
<dbReference type="PANTHER" id="PTHR43489:SF7">
    <property type="entry name" value="3-DEHYDRO-D-GULOSIDE 4-EPIMERASE-RELATED"/>
    <property type="match status" value="1"/>
</dbReference>
<evidence type="ECO:0000259" key="2">
    <source>
        <dbReference type="Pfam" id="PF01261"/>
    </source>
</evidence>
<keyword evidence="4" id="KW-1185">Reference proteome</keyword>
<evidence type="ECO:0000313" key="4">
    <source>
        <dbReference type="Proteomes" id="UP000641588"/>
    </source>
</evidence>
<dbReference type="AlphaFoldDB" id="A0A972H231"/>
<dbReference type="Proteomes" id="UP000641588">
    <property type="component" value="Unassembled WGS sequence"/>
</dbReference>
<keyword evidence="1" id="KW-0413">Isomerase</keyword>
<name>A0A972H231_9BACL</name>
<reference evidence="3" key="1">
    <citation type="submission" date="2019-10" db="EMBL/GenBank/DDBJ databases">
        <title>Description of Paenibacillus glebae sp. nov.</title>
        <authorList>
            <person name="Carlier A."/>
            <person name="Qi S."/>
        </authorList>
    </citation>
    <scope>NUCLEOTIDE SEQUENCE</scope>
    <source>
        <strain evidence="3">LMG 31456</strain>
    </source>
</reference>
<dbReference type="Gene3D" id="3.20.20.150">
    <property type="entry name" value="Divalent-metal-dependent TIM barrel enzymes"/>
    <property type="match status" value="1"/>
</dbReference>
<dbReference type="PANTHER" id="PTHR43489">
    <property type="entry name" value="ISOMERASE"/>
    <property type="match status" value="1"/>
</dbReference>
<dbReference type="EMBL" id="WHOD01000128">
    <property type="protein sequence ID" value="NOU98027.1"/>
    <property type="molecule type" value="Genomic_DNA"/>
</dbReference>
<dbReference type="InterPro" id="IPR036237">
    <property type="entry name" value="Xyl_isomerase-like_sf"/>
</dbReference>
<gene>
    <name evidence="3" type="ORF">GC093_33080</name>
</gene>
<sequence>MTAFGWCLPIEQASELKEYGYDYIECTLAPLLTKDEDAFKKALPLYLNSPLPVKAWNVLFPREIKVVGPEANDEVTKQYISKAVETMNTVGSSIFVFGSGGSRSVPEGWERNRAEEQLLNVLSWFADECQGTKLTLAIEPLNTKETNIINSVNDGVHLAKLINRSSIRVLADFYHMDEEQEPLDTIVTNKNWLAHIHIADTGRLAPGTGQYPYETFIAQLKAADYNGLISAECTINDREKEIPQALQFLQRHWG</sequence>
<protein>
    <submittedName>
        <fullName evidence="3">TIM barrel protein</fullName>
    </submittedName>
</protein>
<evidence type="ECO:0000256" key="1">
    <source>
        <dbReference type="ARBA" id="ARBA00023235"/>
    </source>
</evidence>
<dbReference type="Pfam" id="PF01261">
    <property type="entry name" value="AP_endonuc_2"/>
    <property type="match status" value="1"/>
</dbReference>
<organism evidence="3 4">
    <name type="scientific">Paenibacillus foliorum</name>
    <dbReference type="NCBI Taxonomy" id="2654974"/>
    <lineage>
        <taxon>Bacteria</taxon>
        <taxon>Bacillati</taxon>
        <taxon>Bacillota</taxon>
        <taxon>Bacilli</taxon>
        <taxon>Bacillales</taxon>
        <taxon>Paenibacillaceae</taxon>
        <taxon>Paenibacillus</taxon>
    </lineage>
</organism>
<dbReference type="InterPro" id="IPR013022">
    <property type="entry name" value="Xyl_isomerase-like_TIM-brl"/>
</dbReference>
<feature type="domain" description="Xylose isomerase-like TIM barrel" evidence="2">
    <location>
        <begin position="15"/>
        <end position="251"/>
    </location>
</feature>
<dbReference type="GO" id="GO:0016853">
    <property type="term" value="F:isomerase activity"/>
    <property type="evidence" value="ECO:0007669"/>
    <property type="project" value="UniProtKB-KW"/>
</dbReference>